<comment type="caution">
    <text evidence="5">Lacks conserved residue(s) required for the propagation of feature annotation.</text>
</comment>
<feature type="binding site" evidence="5">
    <location>
        <position position="163"/>
    </location>
    <ligand>
        <name>Zn(2+)</name>
        <dbReference type="ChEBI" id="CHEBI:29105"/>
        <note>catalytic</note>
    </ligand>
</feature>
<name>G3MH99_AMBMU</name>
<feature type="active site" evidence="5">
    <location>
        <position position="164"/>
    </location>
</feature>
<evidence type="ECO:0000256" key="1">
    <source>
        <dbReference type="ARBA" id="ARBA00022670"/>
    </source>
</evidence>
<dbReference type="PROSITE" id="PS50215">
    <property type="entry name" value="ADAM_MEPRO"/>
    <property type="match status" value="1"/>
</dbReference>
<proteinExistence type="evidence at transcript level"/>
<dbReference type="Pfam" id="PF13688">
    <property type="entry name" value="Reprolysin_5"/>
    <property type="match status" value="1"/>
</dbReference>
<evidence type="ECO:0000256" key="4">
    <source>
        <dbReference type="ARBA" id="ARBA00023049"/>
    </source>
</evidence>
<dbReference type="EMBL" id="JO841250">
    <property type="protein sequence ID" value="AEO32867.1"/>
    <property type="molecule type" value="mRNA"/>
</dbReference>
<evidence type="ECO:0000259" key="6">
    <source>
        <dbReference type="PROSITE" id="PS50215"/>
    </source>
</evidence>
<feature type="binding site" evidence="5">
    <location>
        <position position="173"/>
    </location>
    <ligand>
        <name>Zn(2+)</name>
        <dbReference type="ChEBI" id="CHEBI:29105"/>
        <note>catalytic</note>
    </ligand>
</feature>
<dbReference type="InterPro" id="IPR001590">
    <property type="entry name" value="Peptidase_M12B"/>
</dbReference>
<protein>
    <recommendedName>
        <fullName evidence="6">Peptidase M12B domain-containing protein</fullName>
    </recommendedName>
</protein>
<keyword evidence="3 5" id="KW-0862">Zinc</keyword>
<accession>G3MH99</accession>
<keyword evidence="1" id="KW-0645">Protease</keyword>
<dbReference type="Gene3D" id="3.40.390.10">
    <property type="entry name" value="Collagenase (Catalytic Domain)"/>
    <property type="match status" value="1"/>
</dbReference>
<dbReference type="GO" id="GO:0046872">
    <property type="term" value="F:metal ion binding"/>
    <property type="evidence" value="ECO:0007669"/>
    <property type="project" value="UniProtKB-KW"/>
</dbReference>
<evidence type="ECO:0000256" key="5">
    <source>
        <dbReference type="PROSITE-ProRule" id="PRU00276"/>
    </source>
</evidence>
<dbReference type="AlphaFoldDB" id="G3MH99"/>
<organism evidence="7">
    <name type="scientific">Amblyomma maculatum</name>
    <name type="common">Gulf Coast tick</name>
    <dbReference type="NCBI Taxonomy" id="34609"/>
    <lineage>
        <taxon>Eukaryota</taxon>
        <taxon>Metazoa</taxon>
        <taxon>Ecdysozoa</taxon>
        <taxon>Arthropoda</taxon>
        <taxon>Chelicerata</taxon>
        <taxon>Arachnida</taxon>
        <taxon>Acari</taxon>
        <taxon>Parasitiformes</taxon>
        <taxon>Ixodida</taxon>
        <taxon>Ixodoidea</taxon>
        <taxon>Ixodidae</taxon>
        <taxon>Amblyomminae</taxon>
        <taxon>Amblyomma</taxon>
    </lineage>
</organism>
<dbReference type="PANTHER" id="PTHR11905:SF159">
    <property type="entry name" value="ADAM METALLOPROTEASE"/>
    <property type="match status" value="1"/>
</dbReference>
<evidence type="ECO:0000256" key="3">
    <source>
        <dbReference type="ARBA" id="ARBA00022833"/>
    </source>
</evidence>
<evidence type="ECO:0000256" key="2">
    <source>
        <dbReference type="ARBA" id="ARBA00022801"/>
    </source>
</evidence>
<keyword evidence="5" id="KW-0479">Metal-binding</keyword>
<feature type="binding site" evidence="5">
    <location>
        <position position="167"/>
    </location>
    <ligand>
        <name>Zn(2+)</name>
        <dbReference type="ChEBI" id="CHEBI:29105"/>
        <note>catalytic</note>
    </ligand>
</feature>
<dbReference type="GO" id="GO:0006508">
    <property type="term" value="P:proteolysis"/>
    <property type="evidence" value="ECO:0007669"/>
    <property type="project" value="UniProtKB-KW"/>
</dbReference>
<dbReference type="SUPFAM" id="SSF55486">
    <property type="entry name" value="Metalloproteases ('zincins'), catalytic domain"/>
    <property type="match status" value="1"/>
</dbReference>
<keyword evidence="2" id="KW-0378">Hydrolase</keyword>
<sequence>LIPLRLFEVTMPEIKATTSGAACPRHKHHSKTRVLITSAYAAEFKERRTGSEVDLMDYLQVFVYLKQREASFLKYFPDLNDVVDKHSSLNGISKFLMEEESIFEDDDIVLLLTNDKIGSRLPNGKIYTRSNGFAPAGAACSPSRVAVVTEEPLTLKGVMVAAHEIMHLLGSVHDGQFAPTYLKHSPGAVSCPDNGMHIMSTQRSKHIMPSFSNCTTLQVVAFLREGWATCLLDNTKRHSVPLLSAKFKSVSSDYQNLCKHLHPNLNDIYFIQKYGDEYSLQNCDLICATPLGADNIKLFLHDAPDFLSCGTSGGNELKVCVNKKCVQLPAERKTFRKVLRKNM</sequence>
<feature type="non-terminal residue" evidence="7">
    <location>
        <position position="1"/>
    </location>
</feature>
<keyword evidence="4" id="KW-0482">Metalloprotease</keyword>
<dbReference type="PANTHER" id="PTHR11905">
    <property type="entry name" value="ADAM A DISINTEGRIN AND METALLOPROTEASE DOMAIN"/>
    <property type="match status" value="1"/>
</dbReference>
<feature type="domain" description="Peptidase M12B" evidence="6">
    <location>
        <begin position="73"/>
        <end position="235"/>
    </location>
</feature>
<dbReference type="InterPro" id="IPR024079">
    <property type="entry name" value="MetalloPept_cat_dom_sf"/>
</dbReference>
<dbReference type="GO" id="GO:0004222">
    <property type="term" value="F:metalloendopeptidase activity"/>
    <property type="evidence" value="ECO:0007669"/>
    <property type="project" value="InterPro"/>
</dbReference>
<evidence type="ECO:0000313" key="7">
    <source>
        <dbReference type="EMBL" id="AEO32867.1"/>
    </source>
</evidence>
<reference evidence="7" key="1">
    <citation type="journal article" date="2011" name="PLoS ONE">
        <title>A deep insight into the sialotranscriptome of the gulf coast tick, Amblyomma maculatum.</title>
        <authorList>
            <person name="Karim S."/>
            <person name="Singh P."/>
            <person name="Ribeiro J.M."/>
        </authorList>
    </citation>
    <scope>NUCLEOTIDE SEQUENCE</scope>
    <source>
        <tissue evidence="7">Salivary gland</tissue>
    </source>
</reference>